<organism evidence="1 2">
    <name type="scientific">Dermacentor silvarum</name>
    <name type="common">Tick</name>
    <dbReference type="NCBI Taxonomy" id="543639"/>
    <lineage>
        <taxon>Eukaryota</taxon>
        <taxon>Metazoa</taxon>
        <taxon>Ecdysozoa</taxon>
        <taxon>Arthropoda</taxon>
        <taxon>Chelicerata</taxon>
        <taxon>Arachnida</taxon>
        <taxon>Acari</taxon>
        <taxon>Parasitiformes</taxon>
        <taxon>Ixodida</taxon>
        <taxon>Ixodoidea</taxon>
        <taxon>Ixodidae</taxon>
        <taxon>Rhipicephalinae</taxon>
        <taxon>Dermacentor</taxon>
    </lineage>
</organism>
<name>A0ACB8CB80_DERSI</name>
<dbReference type="EMBL" id="CM023477">
    <property type="protein sequence ID" value="KAH7938125.1"/>
    <property type="molecule type" value="Genomic_DNA"/>
</dbReference>
<evidence type="ECO:0000313" key="2">
    <source>
        <dbReference type="Proteomes" id="UP000821865"/>
    </source>
</evidence>
<protein>
    <submittedName>
        <fullName evidence="1">Uncharacterized protein</fullName>
    </submittedName>
</protein>
<evidence type="ECO:0000313" key="1">
    <source>
        <dbReference type="EMBL" id="KAH7938125.1"/>
    </source>
</evidence>
<proteinExistence type="predicted"/>
<gene>
    <name evidence="1" type="ORF">HPB49_020431</name>
</gene>
<comment type="caution">
    <text evidence="1">The sequence shown here is derived from an EMBL/GenBank/DDBJ whole genome shotgun (WGS) entry which is preliminary data.</text>
</comment>
<accession>A0ACB8CB80</accession>
<dbReference type="Proteomes" id="UP000821865">
    <property type="component" value="Chromosome 8"/>
</dbReference>
<sequence length="624" mass="70354">MTTRRPRRLLLALLVLFVFVHTAADAQRMQFDQGRRSKCERITIPMCQDMPYNLTRMPNLMGHTDQSQAAIQVHEFVPLVEIGCSKHLKFFLCSLYAPMCTEQVDTPIPSCQSICEEVKSKCLPLLAQFNFNWPQALNCSRLPVPEKNGLCMEFPPGADERYSKYLLEKTEPSKLSPHSKLLNLPLPHAFPPLKKFQNGRFFDTFSTESSAGGRSSKNCPETMVDLPGRNVDRCIPRCGSDFLFTRNDKNFAEIWMGIWAAVCFMATIFTVSTFWINPTRFRYPERPIIFLSLCCCFSSVAYLFRIFAGSEFVSCNKSEGVESHLIVEGIDRWGCIVVFLLLYYFGMAAAFWWLVLTLSWYLAAGKQWGHEAIESLASYFHLMCWAVPGVLSIVVLALRHVDGDELTGLCFVGNQSRDALLSFVIAPLGFVLSLGGLLILLGFVSLLRIRRLMKEGGRNTSKLERLMVRIGLFSVLSTVPALTLLACLLYEYHQMPAWKARATANVVECLAKRGDASAPCRLQDSIPLEEVFMLKIFMSLLVGITTGVWIWSNKTWTAWGKLCGSRFGRRASRGSRVQYTKPPLPPASLPSPPHHHQFHPLNTSSVGRTKSHSHRKALTHVTMV</sequence>
<reference evidence="1" key="1">
    <citation type="submission" date="2020-05" db="EMBL/GenBank/DDBJ databases">
        <title>Large-scale comparative analyses of tick genomes elucidate their genetic diversity and vector capacities.</title>
        <authorList>
            <person name="Jia N."/>
            <person name="Wang J."/>
            <person name="Shi W."/>
            <person name="Du L."/>
            <person name="Sun Y."/>
            <person name="Zhan W."/>
            <person name="Jiang J."/>
            <person name="Wang Q."/>
            <person name="Zhang B."/>
            <person name="Ji P."/>
            <person name="Sakyi L.B."/>
            <person name="Cui X."/>
            <person name="Yuan T."/>
            <person name="Jiang B."/>
            <person name="Yang W."/>
            <person name="Lam T.T.-Y."/>
            <person name="Chang Q."/>
            <person name="Ding S."/>
            <person name="Wang X."/>
            <person name="Zhu J."/>
            <person name="Ruan X."/>
            <person name="Zhao L."/>
            <person name="Wei J."/>
            <person name="Que T."/>
            <person name="Du C."/>
            <person name="Cheng J."/>
            <person name="Dai P."/>
            <person name="Han X."/>
            <person name="Huang E."/>
            <person name="Gao Y."/>
            <person name="Liu J."/>
            <person name="Shao H."/>
            <person name="Ye R."/>
            <person name="Li L."/>
            <person name="Wei W."/>
            <person name="Wang X."/>
            <person name="Wang C."/>
            <person name="Yang T."/>
            <person name="Huo Q."/>
            <person name="Li W."/>
            <person name="Guo W."/>
            <person name="Chen H."/>
            <person name="Zhou L."/>
            <person name="Ni X."/>
            <person name="Tian J."/>
            <person name="Zhou Y."/>
            <person name="Sheng Y."/>
            <person name="Liu T."/>
            <person name="Pan Y."/>
            <person name="Xia L."/>
            <person name="Li J."/>
            <person name="Zhao F."/>
            <person name="Cao W."/>
        </authorList>
    </citation>
    <scope>NUCLEOTIDE SEQUENCE</scope>
    <source>
        <strain evidence="1">Dsil-2018</strain>
    </source>
</reference>
<keyword evidence="2" id="KW-1185">Reference proteome</keyword>